<protein>
    <submittedName>
        <fullName evidence="1">Uncharacterized protein</fullName>
    </submittedName>
</protein>
<gene>
    <name evidence="1" type="ORF">BDV28DRAFT_137787</name>
</gene>
<accession>A0A5N6Z0B2</accession>
<dbReference type="EMBL" id="ML739186">
    <property type="protein sequence ID" value="KAE8351115.1"/>
    <property type="molecule type" value="Genomic_DNA"/>
</dbReference>
<dbReference type="Gene3D" id="2.30.38.10">
    <property type="entry name" value="Luciferase, Domain 3"/>
    <property type="match status" value="1"/>
</dbReference>
<organism evidence="1 2">
    <name type="scientific">Aspergillus coremiiformis</name>
    <dbReference type="NCBI Taxonomy" id="138285"/>
    <lineage>
        <taxon>Eukaryota</taxon>
        <taxon>Fungi</taxon>
        <taxon>Dikarya</taxon>
        <taxon>Ascomycota</taxon>
        <taxon>Pezizomycotina</taxon>
        <taxon>Eurotiomycetes</taxon>
        <taxon>Eurotiomycetidae</taxon>
        <taxon>Eurotiales</taxon>
        <taxon>Aspergillaceae</taxon>
        <taxon>Aspergillus</taxon>
        <taxon>Aspergillus subgen. Circumdati</taxon>
    </lineage>
</organism>
<evidence type="ECO:0000313" key="1">
    <source>
        <dbReference type="EMBL" id="KAE8351115.1"/>
    </source>
</evidence>
<sequence>MLARGYISQSQAPSSFVRRPTWASDFDLAMDERFYKTGDLVRYTSQGTNDGILYIS</sequence>
<evidence type="ECO:0000313" key="2">
    <source>
        <dbReference type="Proteomes" id="UP000327118"/>
    </source>
</evidence>
<name>A0A5N6Z0B2_9EURO</name>
<dbReference type="AlphaFoldDB" id="A0A5N6Z0B2"/>
<proteinExistence type="predicted"/>
<dbReference type="Proteomes" id="UP000327118">
    <property type="component" value="Unassembled WGS sequence"/>
</dbReference>
<reference evidence="2" key="1">
    <citation type="submission" date="2019-04" db="EMBL/GenBank/DDBJ databases">
        <title>Friends and foes A comparative genomics studyof 23 Aspergillus species from section Flavi.</title>
        <authorList>
            <consortium name="DOE Joint Genome Institute"/>
            <person name="Kjaerbolling I."/>
            <person name="Vesth T."/>
            <person name="Frisvad J.C."/>
            <person name="Nybo J.L."/>
            <person name="Theobald S."/>
            <person name="Kildgaard S."/>
            <person name="Isbrandt T."/>
            <person name="Kuo A."/>
            <person name="Sato A."/>
            <person name="Lyhne E.K."/>
            <person name="Kogle M.E."/>
            <person name="Wiebenga A."/>
            <person name="Kun R.S."/>
            <person name="Lubbers R.J."/>
            <person name="Makela M.R."/>
            <person name="Barry K."/>
            <person name="Chovatia M."/>
            <person name="Clum A."/>
            <person name="Daum C."/>
            <person name="Haridas S."/>
            <person name="He G."/>
            <person name="LaButti K."/>
            <person name="Lipzen A."/>
            <person name="Mondo S."/>
            <person name="Riley R."/>
            <person name="Salamov A."/>
            <person name="Simmons B.A."/>
            <person name="Magnuson J.K."/>
            <person name="Henrissat B."/>
            <person name="Mortensen U.H."/>
            <person name="Larsen T.O."/>
            <person name="Devries R.P."/>
            <person name="Grigoriev I.V."/>
            <person name="Machida M."/>
            <person name="Baker S.E."/>
            <person name="Andersen M.R."/>
        </authorList>
    </citation>
    <scope>NUCLEOTIDE SEQUENCE [LARGE SCALE GENOMIC DNA]</scope>
    <source>
        <strain evidence="2">CBS 553.77</strain>
    </source>
</reference>
<keyword evidence="2" id="KW-1185">Reference proteome</keyword>